<feature type="region of interest" description="Disordered" evidence="1">
    <location>
        <begin position="1"/>
        <end position="28"/>
    </location>
</feature>
<evidence type="ECO:0000313" key="2">
    <source>
        <dbReference type="EMBL" id="MFC7243183.1"/>
    </source>
</evidence>
<evidence type="ECO:0000256" key="1">
    <source>
        <dbReference type="SAM" id="MobiDB-lite"/>
    </source>
</evidence>
<dbReference type="Proteomes" id="UP001596392">
    <property type="component" value="Unassembled WGS sequence"/>
</dbReference>
<keyword evidence="3" id="KW-1185">Reference proteome</keyword>
<comment type="caution">
    <text evidence="2">The sequence shown here is derived from an EMBL/GenBank/DDBJ whole genome shotgun (WGS) entry which is preliminary data.</text>
</comment>
<dbReference type="RefSeq" id="WP_376806421.1">
    <property type="nucleotide sequence ID" value="NZ_JBHTAC010000009.1"/>
</dbReference>
<reference evidence="3" key="1">
    <citation type="journal article" date="2019" name="Int. J. Syst. Evol. Microbiol.">
        <title>The Global Catalogue of Microorganisms (GCM) 10K type strain sequencing project: providing services to taxonomists for standard genome sequencing and annotation.</title>
        <authorList>
            <consortium name="The Broad Institute Genomics Platform"/>
            <consortium name="The Broad Institute Genome Sequencing Center for Infectious Disease"/>
            <person name="Wu L."/>
            <person name="Ma J."/>
        </authorList>
    </citation>
    <scope>NUCLEOTIDE SEQUENCE [LARGE SCALE GENOMIC DNA]</scope>
    <source>
        <strain evidence="3">CGMCC 1.9106</strain>
    </source>
</reference>
<accession>A0ABW2GUS7</accession>
<organism evidence="2 3">
    <name type="scientific">Catellatospora aurea</name>
    <dbReference type="NCBI Taxonomy" id="1337874"/>
    <lineage>
        <taxon>Bacteria</taxon>
        <taxon>Bacillati</taxon>
        <taxon>Actinomycetota</taxon>
        <taxon>Actinomycetes</taxon>
        <taxon>Micromonosporales</taxon>
        <taxon>Micromonosporaceae</taxon>
        <taxon>Catellatospora</taxon>
    </lineage>
</organism>
<dbReference type="EMBL" id="JBHTAC010000009">
    <property type="protein sequence ID" value="MFC7243183.1"/>
    <property type="molecule type" value="Genomic_DNA"/>
</dbReference>
<gene>
    <name evidence="2" type="ORF">ACFQO7_11920</name>
</gene>
<proteinExistence type="predicted"/>
<name>A0ABW2GUS7_9ACTN</name>
<sequence>MRLTPSCDDPVSEALADARPLPRHPQDDAGLGVEDLRWIVSVAEVESVDEPEWNTVVGLDDTVSSYADGLADELADQPGIDAAHHVDREAVLVRSVLSLPDVHAAAIRALLAINRSPRTPRDRRLPPAAMNALADGVAAILAGRGFTGRLGGPDAHGTLFYRVLPADRLAQTVELRDGFDAGEHGEGTLIVTVGVVEIGTADPAEAVSSGAGLRDVLSRERVLSVSYDAVPATVDGVANVLTGRAFAMLESTRTRSGVVDRWVGGLPWSVPDRLFWEAADVAARWGFRGHARDLLKHGPRRSPQARAVAARHGLDG</sequence>
<evidence type="ECO:0000313" key="3">
    <source>
        <dbReference type="Proteomes" id="UP001596392"/>
    </source>
</evidence>
<protein>
    <submittedName>
        <fullName evidence="2">Uncharacterized protein</fullName>
    </submittedName>
</protein>
<feature type="region of interest" description="Disordered" evidence="1">
    <location>
        <begin position="296"/>
        <end position="316"/>
    </location>
</feature>